<evidence type="ECO:0000313" key="8">
    <source>
        <dbReference type="Proteomes" id="UP000027073"/>
    </source>
</evidence>
<dbReference type="AlphaFoldDB" id="A0A067NSH0"/>
<dbReference type="GO" id="GO:0033617">
    <property type="term" value="P:mitochondrial respiratory chain complex IV assembly"/>
    <property type="evidence" value="ECO:0007669"/>
    <property type="project" value="TreeGrafter"/>
</dbReference>
<feature type="chain" id="PRO_5001642514" description="Cytochrome c oxidase assembly protein" evidence="6">
    <location>
        <begin position="23"/>
        <end position="83"/>
    </location>
</feature>
<reference evidence="8" key="1">
    <citation type="journal article" date="2014" name="Proc. Natl. Acad. Sci. U.S.A.">
        <title>Extensive sampling of basidiomycete genomes demonstrates inadequacy of the white-rot/brown-rot paradigm for wood decay fungi.</title>
        <authorList>
            <person name="Riley R."/>
            <person name="Salamov A.A."/>
            <person name="Brown D.W."/>
            <person name="Nagy L.G."/>
            <person name="Floudas D."/>
            <person name="Held B.W."/>
            <person name="Levasseur A."/>
            <person name="Lombard V."/>
            <person name="Morin E."/>
            <person name="Otillar R."/>
            <person name="Lindquist E.A."/>
            <person name="Sun H."/>
            <person name="LaButti K.M."/>
            <person name="Schmutz J."/>
            <person name="Jabbour D."/>
            <person name="Luo H."/>
            <person name="Baker S.E."/>
            <person name="Pisabarro A.G."/>
            <person name="Walton J.D."/>
            <person name="Blanchette R.A."/>
            <person name="Henrissat B."/>
            <person name="Martin F."/>
            <person name="Cullen D."/>
            <person name="Hibbett D.S."/>
            <person name="Grigoriev I.V."/>
        </authorList>
    </citation>
    <scope>NUCLEOTIDE SEQUENCE [LARGE SCALE GENOMIC DNA]</scope>
    <source>
        <strain evidence="8">PC15</strain>
    </source>
</reference>
<evidence type="ECO:0000256" key="6">
    <source>
        <dbReference type="SAM" id="SignalP"/>
    </source>
</evidence>
<evidence type="ECO:0000256" key="3">
    <source>
        <dbReference type="ARBA" id="ARBA00022946"/>
    </source>
</evidence>
<gene>
    <name evidence="7" type="ORF">PLEOSDRAFT_159501</name>
</gene>
<dbReference type="Proteomes" id="UP000027073">
    <property type="component" value="Unassembled WGS sequence"/>
</dbReference>
<dbReference type="HOGENOM" id="CLU_161486_3_0_1"/>
<dbReference type="FunCoup" id="A0A067NSH0">
    <property type="interactions" value="148"/>
</dbReference>
<comment type="subcellular location">
    <subcellularLocation>
        <location evidence="1">Mitochondrion</location>
    </subcellularLocation>
</comment>
<dbReference type="Pfam" id="PF15786">
    <property type="entry name" value="PET117"/>
    <property type="match status" value="1"/>
</dbReference>
<dbReference type="PANTHER" id="PTHR28163:SF1">
    <property type="entry name" value="PROTEIN PET117 HOMOLOG, MITOCHONDRIAL"/>
    <property type="match status" value="1"/>
</dbReference>
<dbReference type="InterPro" id="IPR031568">
    <property type="entry name" value="Pet117"/>
</dbReference>
<organism evidence="7 8">
    <name type="scientific">Pleurotus ostreatus (strain PC15)</name>
    <name type="common">Oyster mushroom</name>
    <dbReference type="NCBI Taxonomy" id="1137138"/>
    <lineage>
        <taxon>Eukaryota</taxon>
        <taxon>Fungi</taxon>
        <taxon>Dikarya</taxon>
        <taxon>Basidiomycota</taxon>
        <taxon>Agaricomycotina</taxon>
        <taxon>Agaricomycetes</taxon>
        <taxon>Agaricomycetidae</taxon>
        <taxon>Agaricales</taxon>
        <taxon>Pleurotineae</taxon>
        <taxon>Pleurotaceae</taxon>
        <taxon>Pleurotus</taxon>
    </lineage>
</organism>
<evidence type="ECO:0000256" key="5">
    <source>
        <dbReference type="SAM" id="MobiDB-lite"/>
    </source>
</evidence>
<name>A0A067NSH0_PLEO1</name>
<evidence type="ECO:0000256" key="1">
    <source>
        <dbReference type="ARBA" id="ARBA00004173"/>
    </source>
</evidence>
<sequence length="83" mass="9734">MSRTAKATLGASVCFTSLIIWAVHYQQQQEHENMYKGVLRDDERRLEKMRKREEDLQASLQKRELYEKLQPLRPSGEPDAGRS</sequence>
<feature type="region of interest" description="Disordered" evidence="5">
    <location>
        <begin position="50"/>
        <end position="83"/>
    </location>
</feature>
<dbReference type="PANTHER" id="PTHR28163">
    <property type="entry name" value="PROTEIN PET117 HOMOLOG, MITOCHONDRIAL"/>
    <property type="match status" value="1"/>
</dbReference>
<dbReference type="VEuPathDB" id="FungiDB:PLEOSDRAFT_159501"/>
<keyword evidence="6" id="KW-0732">Signal</keyword>
<evidence type="ECO:0000313" key="7">
    <source>
        <dbReference type="EMBL" id="KDQ26581.1"/>
    </source>
</evidence>
<evidence type="ECO:0000256" key="2">
    <source>
        <dbReference type="ARBA" id="ARBA00008197"/>
    </source>
</evidence>
<evidence type="ECO:0008006" key="9">
    <source>
        <dbReference type="Google" id="ProtNLM"/>
    </source>
</evidence>
<protein>
    <recommendedName>
        <fullName evidence="9">Cytochrome c oxidase assembly protein</fullName>
    </recommendedName>
</protein>
<dbReference type="STRING" id="1137138.A0A067NSH0"/>
<dbReference type="InParanoid" id="A0A067NSH0"/>
<keyword evidence="4" id="KW-0496">Mitochondrion</keyword>
<dbReference type="OrthoDB" id="76305at2759"/>
<accession>A0A067NSH0</accession>
<comment type="similarity">
    <text evidence="2">Belongs to the PET117 family.</text>
</comment>
<dbReference type="GO" id="GO:0005739">
    <property type="term" value="C:mitochondrion"/>
    <property type="evidence" value="ECO:0007669"/>
    <property type="project" value="UniProtKB-SubCell"/>
</dbReference>
<keyword evidence="3" id="KW-0809">Transit peptide</keyword>
<dbReference type="EMBL" id="KL198009">
    <property type="protein sequence ID" value="KDQ26581.1"/>
    <property type="molecule type" value="Genomic_DNA"/>
</dbReference>
<proteinExistence type="inferred from homology"/>
<feature type="compositionally biased region" description="Basic and acidic residues" evidence="5">
    <location>
        <begin position="50"/>
        <end position="67"/>
    </location>
</feature>
<feature type="signal peptide" evidence="6">
    <location>
        <begin position="1"/>
        <end position="22"/>
    </location>
</feature>
<evidence type="ECO:0000256" key="4">
    <source>
        <dbReference type="ARBA" id="ARBA00023128"/>
    </source>
</evidence>